<dbReference type="Gene3D" id="3.10.100.10">
    <property type="entry name" value="Mannose-Binding Protein A, subunit A"/>
    <property type="match status" value="1"/>
</dbReference>
<keyword evidence="1" id="KW-1015">Disulfide bond</keyword>
<dbReference type="PANTHER" id="PTHR22803">
    <property type="entry name" value="MANNOSE, PHOSPHOLIPASE, LECTIN RECEPTOR RELATED"/>
    <property type="match status" value="1"/>
</dbReference>
<dbReference type="InterPro" id="IPR016187">
    <property type="entry name" value="CTDL_fold"/>
</dbReference>
<dbReference type="GeneTree" id="ENSGT01150000286973"/>
<dbReference type="PRINTS" id="PR00356">
    <property type="entry name" value="ANTIFREEZEII"/>
</dbReference>
<dbReference type="OMA" id="RELTHTA"/>
<dbReference type="InParanoid" id="A0A671YZW1"/>
<dbReference type="InterPro" id="IPR050111">
    <property type="entry name" value="C-type_lectin/snaclec_domain"/>
</dbReference>
<dbReference type="InterPro" id="IPR018378">
    <property type="entry name" value="C-type_lectin_CS"/>
</dbReference>
<dbReference type="FunCoup" id="A0A671YZW1">
    <property type="interactions" value="802"/>
</dbReference>
<feature type="domain" description="C-type lectin" evidence="2">
    <location>
        <begin position="14"/>
        <end position="133"/>
    </location>
</feature>
<evidence type="ECO:0000313" key="4">
    <source>
        <dbReference type="Proteomes" id="UP000472265"/>
    </source>
</evidence>
<dbReference type="PROSITE" id="PS50041">
    <property type="entry name" value="C_TYPE_LECTIN_2"/>
    <property type="match status" value="1"/>
</dbReference>
<dbReference type="InterPro" id="IPR001304">
    <property type="entry name" value="C-type_lectin-like"/>
</dbReference>
<protein>
    <recommendedName>
        <fullName evidence="2">C-type lectin domain-containing protein</fullName>
    </recommendedName>
</protein>
<evidence type="ECO:0000313" key="3">
    <source>
        <dbReference type="Ensembl" id="ENSSAUP00010068265.1"/>
    </source>
</evidence>
<dbReference type="PROSITE" id="PS00615">
    <property type="entry name" value="C_TYPE_LECTIN_1"/>
    <property type="match status" value="1"/>
</dbReference>
<reference evidence="3" key="3">
    <citation type="submission" date="2025-09" db="UniProtKB">
        <authorList>
            <consortium name="Ensembl"/>
        </authorList>
    </citation>
    <scope>IDENTIFICATION</scope>
</reference>
<proteinExistence type="predicted"/>
<organism evidence="3 4">
    <name type="scientific">Sparus aurata</name>
    <name type="common">Gilthead sea bream</name>
    <dbReference type="NCBI Taxonomy" id="8175"/>
    <lineage>
        <taxon>Eukaryota</taxon>
        <taxon>Metazoa</taxon>
        <taxon>Chordata</taxon>
        <taxon>Craniata</taxon>
        <taxon>Vertebrata</taxon>
        <taxon>Euteleostomi</taxon>
        <taxon>Actinopterygii</taxon>
        <taxon>Neopterygii</taxon>
        <taxon>Teleostei</taxon>
        <taxon>Neoteleostei</taxon>
        <taxon>Acanthomorphata</taxon>
        <taxon>Eupercaria</taxon>
        <taxon>Spariformes</taxon>
        <taxon>Sparidae</taxon>
        <taxon>Sparus</taxon>
    </lineage>
</organism>
<reference evidence="3" key="2">
    <citation type="submission" date="2025-08" db="UniProtKB">
        <authorList>
            <consortium name="Ensembl"/>
        </authorList>
    </citation>
    <scope>IDENTIFICATION</scope>
</reference>
<name>A0A671YZW1_SPAAU</name>
<dbReference type="InterPro" id="IPR016186">
    <property type="entry name" value="C-type_lectin-like/link_sf"/>
</dbReference>
<reference evidence="3" key="1">
    <citation type="submission" date="2021-04" db="EMBL/GenBank/DDBJ databases">
        <authorList>
            <consortium name="Wellcome Sanger Institute Data Sharing"/>
        </authorList>
    </citation>
    <scope>NUCLEOTIDE SEQUENCE [LARGE SCALE GENOMIC DNA]</scope>
</reference>
<dbReference type="SUPFAM" id="SSF56436">
    <property type="entry name" value="C-type lectin-like"/>
    <property type="match status" value="1"/>
</dbReference>
<dbReference type="InterPro" id="IPR002353">
    <property type="entry name" value="AntifreezeII"/>
</dbReference>
<evidence type="ECO:0000256" key="1">
    <source>
        <dbReference type="ARBA" id="ARBA00023157"/>
    </source>
</evidence>
<accession>A0A671YZW1</accession>
<dbReference type="Proteomes" id="UP000472265">
    <property type="component" value="Chromosome 7"/>
</dbReference>
<dbReference type="AlphaFoldDB" id="A0A671YZW1"/>
<dbReference type="Pfam" id="PF00059">
    <property type="entry name" value="Lectin_C"/>
    <property type="match status" value="1"/>
</dbReference>
<evidence type="ECO:0000259" key="2">
    <source>
        <dbReference type="PROSITE" id="PS50041"/>
    </source>
</evidence>
<dbReference type="SMART" id="SM00034">
    <property type="entry name" value="CLECT"/>
    <property type="match status" value="1"/>
</dbReference>
<sequence length="136" mass="15245">SDSDLTCPSGWSLSGSRCFIVETRKLTMADAERNCIALGGNLASIHNINDYNWIRGLVKKAFGSDVHAWIGLSDAIEDGKWLWTDGSRFVFSRWGRGEPNNYGGQREDCTHINFRGEYWNDEPCTMKYASVCVGGR</sequence>
<dbReference type="Ensembl" id="ENSSAUT00010071440.1">
    <property type="protein sequence ID" value="ENSSAUP00010068265.1"/>
    <property type="gene ID" value="ENSSAUG00010027115.1"/>
</dbReference>
<keyword evidence="4" id="KW-1185">Reference proteome</keyword>